<feature type="compositionally biased region" description="Basic and acidic residues" evidence="1">
    <location>
        <begin position="13"/>
        <end position="31"/>
    </location>
</feature>
<reference evidence="3 4" key="1">
    <citation type="submission" date="2016-10" db="EMBL/GenBank/DDBJ databases">
        <authorList>
            <person name="de Groot N.N."/>
        </authorList>
    </citation>
    <scope>NUCLEOTIDE SEQUENCE [LARGE SCALE GENOMIC DNA]</scope>
    <source>
        <strain evidence="3 4">DSM 21771</strain>
    </source>
</reference>
<keyword evidence="2" id="KW-0812">Transmembrane</keyword>
<name>A0A1G8LRT5_9BACI</name>
<keyword evidence="2" id="KW-1133">Transmembrane helix</keyword>
<gene>
    <name evidence="3" type="ORF">SAMN04488123_103238</name>
</gene>
<evidence type="ECO:0000256" key="1">
    <source>
        <dbReference type="SAM" id="MobiDB-lite"/>
    </source>
</evidence>
<accession>A0A1G8LRT5</accession>
<dbReference type="OrthoDB" id="2961440at2"/>
<evidence type="ECO:0000313" key="4">
    <source>
        <dbReference type="Proteomes" id="UP000198853"/>
    </source>
</evidence>
<keyword evidence="4" id="KW-1185">Reference proteome</keyword>
<feature type="transmembrane region" description="Helical" evidence="2">
    <location>
        <begin position="98"/>
        <end position="117"/>
    </location>
</feature>
<evidence type="ECO:0000256" key="2">
    <source>
        <dbReference type="SAM" id="Phobius"/>
    </source>
</evidence>
<sequence>MAHHHRKTTFKINGKEVNPRKEDTDEKEGGEQKNSAGKNDDREQRSRDVIDLGFKRKEWEERDRQSQMTSPGLPVHRKKKKTTETLPKRRWSVRHWKIPALIIAALSVGLMFGLPLLQLATNFSLSSEVDTTGNVRGGEGSPMAADEEDSHEQLQVDIVQAGVFSTEEASREMEEAFSEAGFPTVWHENDDMVYLYAGMTAHGTAEDEVLPEVDDAGLEGYVKTLAIPIAAEGMDAETQQAANDIGETLLTGLEATRPGASAEEEEAGLDNMDMDPLLNEDDEEAEVLSGALQGLDEEENADDHEAWMEATLAYEEWTNSFQ</sequence>
<dbReference type="RefSeq" id="WP_090396817.1">
    <property type="nucleotide sequence ID" value="NZ_FNEN01000003.1"/>
</dbReference>
<proteinExistence type="predicted"/>
<dbReference type="Proteomes" id="UP000198853">
    <property type="component" value="Unassembled WGS sequence"/>
</dbReference>
<organism evidence="3 4">
    <name type="scientific">Natribacillus halophilus</name>
    <dbReference type="NCBI Taxonomy" id="549003"/>
    <lineage>
        <taxon>Bacteria</taxon>
        <taxon>Bacillati</taxon>
        <taxon>Bacillota</taxon>
        <taxon>Bacilli</taxon>
        <taxon>Bacillales</taxon>
        <taxon>Bacillaceae</taxon>
        <taxon>Natribacillus</taxon>
    </lineage>
</organism>
<feature type="compositionally biased region" description="Basic and acidic residues" evidence="1">
    <location>
        <begin position="38"/>
        <end position="65"/>
    </location>
</feature>
<protein>
    <recommendedName>
        <fullName evidence="5">Stage II sporulation protein B</fullName>
    </recommendedName>
</protein>
<dbReference type="EMBL" id="FNEN01000003">
    <property type="protein sequence ID" value="SDI58398.1"/>
    <property type="molecule type" value="Genomic_DNA"/>
</dbReference>
<keyword evidence="2" id="KW-0472">Membrane</keyword>
<feature type="region of interest" description="Disordered" evidence="1">
    <location>
        <begin position="1"/>
        <end position="85"/>
    </location>
</feature>
<dbReference type="AlphaFoldDB" id="A0A1G8LRT5"/>
<evidence type="ECO:0000313" key="3">
    <source>
        <dbReference type="EMBL" id="SDI58398.1"/>
    </source>
</evidence>
<evidence type="ECO:0008006" key="5">
    <source>
        <dbReference type="Google" id="ProtNLM"/>
    </source>
</evidence>